<dbReference type="Proteomes" id="UP000036958">
    <property type="component" value="Unassembled WGS sequence"/>
</dbReference>
<accession>A0A0L8VB20</accession>
<reference evidence="2" key="1">
    <citation type="submission" date="2015-07" db="EMBL/GenBank/DDBJ databases">
        <title>Genome sequencing of Sunxiuqinia dokdonensis strain SK.</title>
        <authorList>
            <person name="Ahn S."/>
            <person name="Kim B.-C."/>
        </authorList>
    </citation>
    <scope>NUCLEOTIDE SEQUENCE [LARGE SCALE GENOMIC DNA]</scope>
    <source>
        <strain evidence="2">SK</strain>
    </source>
</reference>
<dbReference type="EMBL" id="LGIA01000084">
    <property type="protein sequence ID" value="KOH45646.1"/>
    <property type="molecule type" value="Genomic_DNA"/>
</dbReference>
<comment type="caution">
    <text evidence="1">The sequence shown here is derived from an EMBL/GenBank/DDBJ whole genome shotgun (WGS) entry which is preliminary data.</text>
</comment>
<name>A0A0L8VB20_9BACT</name>
<protein>
    <submittedName>
        <fullName evidence="1">Uncharacterized protein</fullName>
    </submittedName>
</protein>
<evidence type="ECO:0000313" key="2">
    <source>
        <dbReference type="Proteomes" id="UP000036958"/>
    </source>
</evidence>
<organism evidence="1 2">
    <name type="scientific">Sunxiuqinia dokdonensis</name>
    <dbReference type="NCBI Taxonomy" id="1409788"/>
    <lineage>
        <taxon>Bacteria</taxon>
        <taxon>Pseudomonadati</taxon>
        <taxon>Bacteroidota</taxon>
        <taxon>Bacteroidia</taxon>
        <taxon>Marinilabiliales</taxon>
        <taxon>Prolixibacteraceae</taxon>
        <taxon>Sunxiuqinia</taxon>
    </lineage>
</organism>
<dbReference type="STRING" id="1409788.NC99_15380"/>
<proteinExistence type="predicted"/>
<evidence type="ECO:0000313" key="1">
    <source>
        <dbReference type="EMBL" id="KOH45646.1"/>
    </source>
</evidence>
<gene>
    <name evidence="1" type="ORF">NC99_15380</name>
</gene>
<dbReference type="AlphaFoldDB" id="A0A0L8VB20"/>
<keyword evidence="2" id="KW-1185">Reference proteome</keyword>
<sequence length="38" mass="4578">MFCDVYQGSNLSVQFLLSIRNKLLYKETNFHPNLFSYF</sequence>